<dbReference type="EMBL" id="CP001738">
    <property type="protein sequence ID" value="ACY95973.1"/>
    <property type="molecule type" value="Genomic_DNA"/>
</dbReference>
<dbReference type="OrthoDB" id="3431811at2"/>
<dbReference type="Proteomes" id="UP000001918">
    <property type="component" value="Chromosome"/>
</dbReference>
<proteinExistence type="predicted"/>
<protein>
    <recommendedName>
        <fullName evidence="2">DUF397 domain-containing protein</fullName>
    </recommendedName>
</protein>
<feature type="region of interest" description="Disordered" evidence="1">
    <location>
        <begin position="1"/>
        <end position="23"/>
    </location>
</feature>
<sequence length="68" mass="7452">MAHYSVHDATWRRSSHSGSSGGECVEVAHLDSTTAIRDSKNPGAGFLAMKREAWGRLLAEIKQGTYDF</sequence>
<feature type="compositionally biased region" description="Basic and acidic residues" evidence="1">
    <location>
        <begin position="1"/>
        <end position="11"/>
    </location>
</feature>
<dbReference type="STRING" id="471852.Tcur_0372"/>
<dbReference type="KEGG" id="tcu:Tcur_0372"/>
<dbReference type="AlphaFoldDB" id="D1A2F3"/>
<organism evidence="3 4">
    <name type="scientific">Thermomonospora curvata (strain ATCC 19995 / DSM 43183 / JCM 3096 / KCTC 9072 / NBRC 15933 / NCIMB 10081 / Henssen B9)</name>
    <dbReference type="NCBI Taxonomy" id="471852"/>
    <lineage>
        <taxon>Bacteria</taxon>
        <taxon>Bacillati</taxon>
        <taxon>Actinomycetota</taxon>
        <taxon>Actinomycetes</taxon>
        <taxon>Streptosporangiales</taxon>
        <taxon>Thermomonosporaceae</taxon>
        <taxon>Thermomonospora</taxon>
    </lineage>
</organism>
<name>D1A2F3_THECD</name>
<evidence type="ECO:0000313" key="3">
    <source>
        <dbReference type="EMBL" id="ACY95973.1"/>
    </source>
</evidence>
<evidence type="ECO:0000313" key="4">
    <source>
        <dbReference type="Proteomes" id="UP000001918"/>
    </source>
</evidence>
<reference evidence="3 4" key="1">
    <citation type="journal article" date="2011" name="Stand. Genomic Sci.">
        <title>Complete genome sequence of Thermomonospora curvata type strain (B9).</title>
        <authorList>
            <person name="Chertkov O."/>
            <person name="Sikorski J."/>
            <person name="Nolan M."/>
            <person name="Lapidus A."/>
            <person name="Lucas S."/>
            <person name="Del Rio T.G."/>
            <person name="Tice H."/>
            <person name="Cheng J.F."/>
            <person name="Goodwin L."/>
            <person name="Pitluck S."/>
            <person name="Liolios K."/>
            <person name="Ivanova N."/>
            <person name="Mavromatis K."/>
            <person name="Mikhailova N."/>
            <person name="Ovchinnikova G."/>
            <person name="Pati A."/>
            <person name="Chen A."/>
            <person name="Palaniappan K."/>
            <person name="Djao O.D."/>
            <person name="Land M."/>
            <person name="Hauser L."/>
            <person name="Chang Y.J."/>
            <person name="Jeffries C.D."/>
            <person name="Brettin T."/>
            <person name="Han C."/>
            <person name="Detter J.C."/>
            <person name="Rohde M."/>
            <person name="Goker M."/>
            <person name="Woyke T."/>
            <person name="Bristow J."/>
            <person name="Eisen J.A."/>
            <person name="Markowitz V."/>
            <person name="Hugenholtz P."/>
            <person name="Klenk H.P."/>
            <person name="Kyrpides N.C."/>
        </authorList>
    </citation>
    <scope>NUCLEOTIDE SEQUENCE [LARGE SCALE GENOMIC DNA]</scope>
    <source>
        <strain evidence="4">ATCC 19995 / DSM 43183 / JCM 3096 / KCTC 9072 / NBRC 15933 / NCIMB 10081 / Henssen B9</strain>
    </source>
</reference>
<dbReference type="HOGENOM" id="CLU_131550_3_3_11"/>
<dbReference type="Pfam" id="PF04149">
    <property type="entry name" value="DUF397"/>
    <property type="match status" value="1"/>
</dbReference>
<feature type="domain" description="DUF397" evidence="2">
    <location>
        <begin position="9"/>
        <end position="62"/>
    </location>
</feature>
<accession>D1A2F3</accession>
<dbReference type="RefSeq" id="WP_012850757.1">
    <property type="nucleotide sequence ID" value="NC_013510.1"/>
</dbReference>
<evidence type="ECO:0000256" key="1">
    <source>
        <dbReference type="SAM" id="MobiDB-lite"/>
    </source>
</evidence>
<evidence type="ECO:0000259" key="2">
    <source>
        <dbReference type="Pfam" id="PF04149"/>
    </source>
</evidence>
<dbReference type="InterPro" id="IPR007278">
    <property type="entry name" value="DUF397"/>
</dbReference>
<keyword evidence="4" id="KW-1185">Reference proteome</keyword>
<gene>
    <name evidence="3" type="ordered locus">Tcur_0372</name>
</gene>